<keyword evidence="5" id="KW-0732">Signal</keyword>
<accession>A0A4Q4SYW9</accession>
<comment type="similarity">
    <text evidence="3">Belongs to the secreted LysM effector family.</text>
</comment>
<evidence type="ECO:0000256" key="3">
    <source>
        <dbReference type="ARBA" id="ARBA00044955"/>
    </source>
</evidence>
<dbReference type="SUPFAM" id="SSF54106">
    <property type="entry name" value="LysM domain"/>
    <property type="match status" value="2"/>
</dbReference>
<evidence type="ECO:0000256" key="2">
    <source>
        <dbReference type="ARBA" id="ARBA00023026"/>
    </source>
</evidence>
<dbReference type="InterPro" id="IPR052210">
    <property type="entry name" value="LysM1-like"/>
</dbReference>
<dbReference type="InterPro" id="IPR036779">
    <property type="entry name" value="LysM_dom_sf"/>
</dbReference>
<dbReference type="CDD" id="cd00118">
    <property type="entry name" value="LysM"/>
    <property type="match status" value="2"/>
</dbReference>
<evidence type="ECO:0000256" key="1">
    <source>
        <dbReference type="ARBA" id="ARBA00022669"/>
    </source>
</evidence>
<comment type="caution">
    <text evidence="7">The sequence shown here is derived from an EMBL/GenBank/DDBJ whole genome shotgun (WGS) entry which is preliminary data.</text>
</comment>
<organism evidence="7 8">
    <name type="scientific">Monosporascus ibericus</name>
    <dbReference type="NCBI Taxonomy" id="155417"/>
    <lineage>
        <taxon>Eukaryota</taxon>
        <taxon>Fungi</taxon>
        <taxon>Dikarya</taxon>
        <taxon>Ascomycota</taxon>
        <taxon>Pezizomycotina</taxon>
        <taxon>Sordariomycetes</taxon>
        <taxon>Xylariomycetidae</taxon>
        <taxon>Xylariales</taxon>
        <taxon>Xylariales incertae sedis</taxon>
        <taxon>Monosporascus</taxon>
    </lineage>
</organism>
<reference evidence="7 8" key="1">
    <citation type="submission" date="2018-06" db="EMBL/GenBank/DDBJ databases">
        <title>Complete Genomes of Monosporascus.</title>
        <authorList>
            <person name="Robinson A.J."/>
            <person name="Natvig D.O."/>
        </authorList>
    </citation>
    <scope>NUCLEOTIDE SEQUENCE [LARGE SCALE GENOMIC DNA]</scope>
    <source>
        <strain evidence="7 8">CBS 110550</strain>
    </source>
</reference>
<dbReference type="PROSITE" id="PS51782">
    <property type="entry name" value="LYSM"/>
    <property type="match status" value="2"/>
</dbReference>
<evidence type="ECO:0000313" key="7">
    <source>
        <dbReference type="EMBL" id="RYO86658.1"/>
    </source>
</evidence>
<dbReference type="OrthoDB" id="5985073at2759"/>
<keyword evidence="8" id="KW-1185">Reference proteome</keyword>
<dbReference type="GO" id="GO:0008061">
    <property type="term" value="F:chitin binding"/>
    <property type="evidence" value="ECO:0007669"/>
    <property type="project" value="UniProtKB-KW"/>
</dbReference>
<dbReference type="Proteomes" id="UP000293360">
    <property type="component" value="Unassembled WGS sequence"/>
</dbReference>
<feature type="signal peptide" evidence="5">
    <location>
        <begin position="1"/>
        <end position="17"/>
    </location>
</feature>
<sequence>MLAVIPLASLLLPSVSGIKLWNSPADIPTSVPARCRAPLTQNITCELLVKPDNAANGEIVPGGALDEFCGSTCRSSLETFQKNVASGCGNTYYALWKNSNLTQSPKVLADGFVWAHTLSCLSDADGYCLAELHAGNKTECSECVLKYGAVMVSSDYGRGKVAVDGFEKMLSTCKASPSDYPWTYTSRPPAPTTPGEPTPTPRPCRGTTYTVAQGDSCKSISQANSVAIDRLIYDNGLDYLCNSLTVGTKLCIGDSCNLHTIESGETCQSIVQGRGFNLVQLKSWNPTLENMCESSMNQTLEDIVGRSICVSPPGVDNFPTKITESRRPIVTLDNPWFTEWETGVVVTDPTDGVGTWTRPWDPDFTPPPEQIIINDPRWDEAREWTKYCWITEDDWAHGYDPEDDSMVPPACSNLYEKYCLYTSGMPSPTPMTRFPAVCTPDRSDYNPEPIPDPVPTPRPVQDGMTEGCSKFYKVKSGDTCDKVTKANNVTLADFYKWNPSVGTDCRNLQLDVYVCVGYDERMIPMPQPTPIE</sequence>
<evidence type="ECO:0000313" key="8">
    <source>
        <dbReference type="Proteomes" id="UP000293360"/>
    </source>
</evidence>
<dbReference type="PANTHER" id="PTHR34997">
    <property type="entry name" value="AM15"/>
    <property type="match status" value="1"/>
</dbReference>
<feature type="region of interest" description="Disordered" evidence="4">
    <location>
        <begin position="182"/>
        <end position="203"/>
    </location>
</feature>
<dbReference type="EMBL" id="QJNU01000773">
    <property type="protein sequence ID" value="RYO86658.1"/>
    <property type="molecule type" value="Genomic_DNA"/>
</dbReference>
<dbReference type="InterPro" id="IPR018392">
    <property type="entry name" value="LysM"/>
</dbReference>
<evidence type="ECO:0000259" key="6">
    <source>
        <dbReference type="PROSITE" id="PS51782"/>
    </source>
</evidence>
<proteinExistence type="inferred from homology"/>
<dbReference type="STRING" id="155417.A0A4Q4SYW9"/>
<keyword evidence="2" id="KW-0843">Virulence</keyword>
<evidence type="ECO:0000256" key="4">
    <source>
        <dbReference type="SAM" id="MobiDB-lite"/>
    </source>
</evidence>
<gene>
    <name evidence="7" type="ORF">DL764_008978</name>
</gene>
<dbReference type="PANTHER" id="PTHR34997:SF1">
    <property type="entry name" value="PEPTIDOGLYCAN-BINDING LYSIN DOMAIN"/>
    <property type="match status" value="1"/>
</dbReference>
<feature type="domain" description="LysM" evidence="6">
    <location>
        <begin position="207"/>
        <end position="252"/>
    </location>
</feature>
<dbReference type="Gene3D" id="3.10.350.10">
    <property type="entry name" value="LysM domain"/>
    <property type="match status" value="3"/>
</dbReference>
<dbReference type="SMART" id="SM00257">
    <property type="entry name" value="LysM"/>
    <property type="match status" value="3"/>
</dbReference>
<evidence type="ECO:0000256" key="5">
    <source>
        <dbReference type="SAM" id="SignalP"/>
    </source>
</evidence>
<keyword evidence="1" id="KW-0147">Chitin-binding</keyword>
<dbReference type="Pfam" id="PF01476">
    <property type="entry name" value="LysM"/>
    <property type="match status" value="2"/>
</dbReference>
<feature type="chain" id="PRO_5020369313" description="LysM domain-containing protein" evidence="5">
    <location>
        <begin position="18"/>
        <end position="532"/>
    </location>
</feature>
<protein>
    <recommendedName>
        <fullName evidence="6">LysM domain-containing protein</fullName>
    </recommendedName>
</protein>
<name>A0A4Q4SYW9_9PEZI</name>
<dbReference type="AlphaFoldDB" id="A0A4Q4SYW9"/>
<feature type="domain" description="LysM" evidence="6">
    <location>
        <begin position="470"/>
        <end position="516"/>
    </location>
</feature>
<feature type="compositionally biased region" description="Pro residues" evidence="4">
    <location>
        <begin position="188"/>
        <end position="202"/>
    </location>
</feature>